<reference evidence="8" key="1">
    <citation type="submission" date="2021-08" db="EMBL/GenBank/DDBJ databases">
        <title>WGS assembly of Ceratopteris richardii.</title>
        <authorList>
            <person name="Marchant D.B."/>
            <person name="Chen G."/>
            <person name="Jenkins J."/>
            <person name="Shu S."/>
            <person name="Leebens-Mack J."/>
            <person name="Grimwood J."/>
            <person name="Schmutz J."/>
            <person name="Soltis P."/>
            <person name="Soltis D."/>
            <person name="Chen Z.-H."/>
        </authorList>
    </citation>
    <scope>NUCLEOTIDE SEQUENCE</scope>
    <source>
        <strain evidence="8">Whitten #5841</strain>
        <tissue evidence="8">Leaf</tissue>
    </source>
</reference>
<evidence type="ECO:0000259" key="6">
    <source>
        <dbReference type="PROSITE" id="PS51519"/>
    </source>
</evidence>
<feature type="compositionally biased region" description="Polar residues" evidence="5">
    <location>
        <begin position="686"/>
        <end position="696"/>
    </location>
</feature>
<proteinExistence type="predicted"/>
<dbReference type="PROSITE" id="PS51745">
    <property type="entry name" value="PB1"/>
    <property type="match status" value="1"/>
</dbReference>
<evidence type="ECO:0000256" key="2">
    <source>
        <dbReference type="ARBA" id="ARBA00023125"/>
    </source>
</evidence>
<evidence type="ECO:0000256" key="5">
    <source>
        <dbReference type="SAM" id="MobiDB-lite"/>
    </source>
</evidence>
<feature type="domain" description="RWP-RK" evidence="6">
    <location>
        <begin position="722"/>
        <end position="809"/>
    </location>
</feature>
<dbReference type="Gene3D" id="3.10.20.90">
    <property type="entry name" value="Phosphatidylinositol 3-kinase Catalytic Subunit, Chain A, domain 1"/>
    <property type="match status" value="1"/>
</dbReference>
<evidence type="ECO:0000313" key="9">
    <source>
        <dbReference type="Proteomes" id="UP000825935"/>
    </source>
</evidence>
<dbReference type="Proteomes" id="UP000825935">
    <property type="component" value="Chromosome 25"/>
</dbReference>
<dbReference type="GO" id="GO:0003700">
    <property type="term" value="F:DNA-binding transcription factor activity"/>
    <property type="evidence" value="ECO:0007669"/>
    <property type="project" value="InterPro"/>
</dbReference>
<dbReference type="EMBL" id="CM035430">
    <property type="protein sequence ID" value="KAH7297676.1"/>
    <property type="molecule type" value="Genomic_DNA"/>
</dbReference>
<evidence type="ECO:0000313" key="8">
    <source>
        <dbReference type="EMBL" id="KAH7297676.1"/>
    </source>
</evidence>
<evidence type="ECO:0000256" key="4">
    <source>
        <dbReference type="ARBA" id="ARBA00023242"/>
    </source>
</evidence>
<feature type="compositionally biased region" description="Basic and acidic residues" evidence="5">
    <location>
        <begin position="724"/>
        <end position="738"/>
    </location>
</feature>
<dbReference type="PANTHER" id="PTHR32002">
    <property type="entry name" value="PROTEIN NLP8"/>
    <property type="match status" value="1"/>
</dbReference>
<keyword evidence="3" id="KW-0804">Transcription</keyword>
<dbReference type="Pfam" id="PF00564">
    <property type="entry name" value="PB1"/>
    <property type="match status" value="1"/>
</dbReference>
<dbReference type="SUPFAM" id="SSF54277">
    <property type="entry name" value="CAD &amp; PB1 domains"/>
    <property type="match status" value="1"/>
</dbReference>
<keyword evidence="4" id="KW-0539">Nucleus</keyword>
<feature type="compositionally biased region" description="Polar residues" evidence="5">
    <location>
        <begin position="878"/>
        <end position="888"/>
    </location>
</feature>
<protein>
    <submittedName>
        <fullName evidence="8">Uncharacterized protein</fullName>
    </submittedName>
</protein>
<feature type="compositionally biased region" description="Low complexity" evidence="5">
    <location>
        <begin position="889"/>
        <end position="900"/>
    </location>
</feature>
<dbReference type="InterPro" id="IPR055081">
    <property type="entry name" value="NLP1-9_GAF"/>
</dbReference>
<dbReference type="PROSITE" id="PS51519">
    <property type="entry name" value="RWP_RK"/>
    <property type="match status" value="1"/>
</dbReference>
<organism evidence="8 9">
    <name type="scientific">Ceratopteris richardii</name>
    <name type="common">Triangle waterfern</name>
    <dbReference type="NCBI Taxonomy" id="49495"/>
    <lineage>
        <taxon>Eukaryota</taxon>
        <taxon>Viridiplantae</taxon>
        <taxon>Streptophyta</taxon>
        <taxon>Embryophyta</taxon>
        <taxon>Tracheophyta</taxon>
        <taxon>Polypodiopsida</taxon>
        <taxon>Polypodiidae</taxon>
        <taxon>Polypodiales</taxon>
        <taxon>Pteridineae</taxon>
        <taxon>Pteridaceae</taxon>
        <taxon>Parkerioideae</taxon>
        <taxon>Ceratopteris</taxon>
    </lineage>
</organism>
<dbReference type="Pfam" id="PF02042">
    <property type="entry name" value="RWP-RK"/>
    <property type="match status" value="1"/>
</dbReference>
<feature type="compositionally biased region" description="Low complexity" evidence="5">
    <location>
        <begin position="855"/>
        <end position="865"/>
    </location>
</feature>
<evidence type="ECO:0000256" key="3">
    <source>
        <dbReference type="ARBA" id="ARBA00023163"/>
    </source>
</evidence>
<keyword evidence="9" id="KW-1185">Reference proteome</keyword>
<feature type="region of interest" description="Disordered" evidence="5">
    <location>
        <begin position="854"/>
        <end position="904"/>
    </location>
</feature>
<dbReference type="AlphaFoldDB" id="A0A8T2RML8"/>
<dbReference type="OMA" id="HAIKLMV"/>
<evidence type="ECO:0000259" key="7">
    <source>
        <dbReference type="PROSITE" id="PS51745"/>
    </source>
</evidence>
<keyword evidence="2" id="KW-0238">DNA-binding</keyword>
<dbReference type="GO" id="GO:0003677">
    <property type="term" value="F:DNA binding"/>
    <property type="evidence" value="ECO:0007669"/>
    <property type="project" value="UniProtKB-KW"/>
</dbReference>
<keyword evidence="1" id="KW-0805">Transcription regulation</keyword>
<feature type="region of interest" description="Disordered" evidence="5">
    <location>
        <begin position="947"/>
        <end position="977"/>
    </location>
</feature>
<comment type="caution">
    <text evidence="8">The sequence shown here is derived from an EMBL/GenBank/DDBJ whole genome shotgun (WGS) entry which is preliminary data.</text>
</comment>
<sequence>MGSLPQHQQSLPDASNIARMLVRSGDETSTFELMDLDQITTEPMVHEQWNTSAAANGLDSFPAYSMTLSASPSSGLPFFTYQSPPFTAPSPPFYIDSPHASVSVVNASAHCSSSFQPELSSQFSLLRGRDDAIQRFSAFPGSLQRSSVLSISAEHQLSMVMPSKLPSKPLAESTDRGRGEREQQSSINYDKSRAIGAHDLQGADIDGQTKKAPATVESAHHTMTVMLTSPCDGVYSAFNGSLSFKDRLNLALNNYFHLYRSDVLVQVWVPQVVDNMVKLTTRGQPFLIRQSDNNGLTLYRNLSMGYTFSAGQGNPGFLGLPGRVFSKKLPEWSPNVQFYKESEFIRVGDAERCNVRGSLALPVFDKASGHCLAVIELVMPMEKIEYKTEIESMCKALKDVNLFSADTQYCLPMQVQTDVRQAAFVEISEVLMAVCGTHKLPLAQTWLPCRLYCLPDVKHVRESSCITGVASYDTSTAGLFTGDGPYCCNDPSVSGFRQACSEHCLEREQGVPGKALVSNHPFFSSNIREFSKSEYPLCHLARVFNLSAAVAIRLRSVLTASNDYVLEFFLPNTCVDPSEQQYLLNALSITMQHVCRTLRTISDTELKEERQYYSASNAPCECNADLEPLPKVFHTGNTSLQYMVESFSQGTPQSHVNELVDHLDSVDKFSESDNLAVSDYLVNNSEAKPPQTQIGTISMPLQERRTKNSNELSDYSPNPIGPKESGKRRTDSRRRGTTEKTISLSVLQKYFAGSLKDAAKSIGVCPTTLKRICRQHGISRWPSRKINKVDRSLKKLRGVIDSVQGSDGALKIYALTSDIASPIGVNRNSQIDSNRPAVGAGGWAVSWTAGTINTSPVSSSSQGHSVEPGGFSKEEVSGPSSPNGIRLQSSSSSAAPNSSNTVPLASMSQSNALFGDSNPLPLYGQVNNESMKNISSGNVESPSLVLVAQQSSADREDTSDRSSGPFHSPRIADAPEVNTLQENAHRSPNSIGVVSLEKASCAAHSAGLSDGCGDNVDVGVGGNSDASSGLQSSTDEAVEKGFLGNLPDHTKCAGVDVGTEVQEFLPGVNTGQRPPGLARMCPPLDFSQLRGCNSTSPSFSTVVSPCRAQQAMQEEFIVVKAKYKDDTVRFKVGQMCGYGDIREEVGKRFKLKEGSFDMKYFDDEEWVMLSCDADLSECLDILKACGSRHVKLLVRDSMTSTLGSSSGSTGES</sequence>
<evidence type="ECO:0000256" key="1">
    <source>
        <dbReference type="ARBA" id="ARBA00023015"/>
    </source>
</evidence>
<feature type="region of interest" description="Disordered" evidence="5">
    <location>
        <begin position="162"/>
        <end position="191"/>
    </location>
</feature>
<dbReference type="Pfam" id="PF22922">
    <property type="entry name" value="GAF_NLP"/>
    <property type="match status" value="1"/>
</dbReference>
<dbReference type="SMART" id="SM00666">
    <property type="entry name" value="PB1"/>
    <property type="match status" value="1"/>
</dbReference>
<dbReference type="InterPro" id="IPR003035">
    <property type="entry name" value="RWP-RK_dom"/>
</dbReference>
<dbReference type="InterPro" id="IPR053793">
    <property type="entry name" value="PB1-like"/>
</dbReference>
<dbReference type="PANTHER" id="PTHR32002:SF41">
    <property type="entry name" value="PROTEIN NLP8"/>
    <property type="match status" value="1"/>
</dbReference>
<accession>A0A8T2RML8</accession>
<dbReference type="EMBL" id="CM035430">
    <property type="protein sequence ID" value="KAH7297677.1"/>
    <property type="molecule type" value="Genomic_DNA"/>
</dbReference>
<dbReference type="InterPro" id="IPR000270">
    <property type="entry name" value="PB1_dom"/>
</dbReference>
<feature type="domain" description="PB1" evidence="7">
    <location>
        <begin position="1116"/>
        <end position="1197"/>
    </location>
</feature>
<gene>
    <name evidence="8" type="ORF">KP509_25G006700</name>
</gene>
<dbReference type="InterPro" id="IPR045012">
    <property type="entry name" value="NLP"/>
</dbReference>
<dbReference type="OrthoDB" id="6270329at2759"/>
<feature type="region of interest" description="Disordered" evidence="5">
    <location>
        <begin position="686"/>
        <end position="739"/>
    </location>
</feature>
<name>A0A8T2RML8_CERRI</name>
<feature type="compositionally biased region" description="Basic and acidic residues" evidence="5">
    <location>
        <begin position="173"/>
        <end position="183"/>
    </location>
</feature>